<feature type="transmembrane region" description="Helical" evidence="4">
    <location>
        <begin position="297"/>
        <end position="314"/>
    </location>
</feature>
<evidence type="ECO:0000256" key="4">
    <source>
        <dbReference type="SAM" id="Phobius"/>
    </source>
</evidence>
<keyword evidence="7" id="KW-1185">Reference proteome</keyword>
<keyword evidence="1 4" id="KW-0812">Transmembrane</keyword>
<feature type="transmembrane region" description="Helical" evidence="4">
    <location>
        <begin position="355"/>
        <end position="376"/>
    </location>
</feature>
<dbReference type="eggNOG" id="COG2271">
    <property type="taxonomic scope" value="Bacteria"/>
</dbReference>
<dbReference type="InterPro" id="IPR020846">
    <property type="entry name" value="MFS_dom"/>
</dbReference>
<evidence type="ECO:0000256" key="2">
    <source>
        <dbReference type="ARBA" id="ARBA00022989"/>
    </source>
</evidence>
<feature type="transmembrane region" description="Helical" evidence="4">
    <location>
        <begin position="265"/>
        <end position="291"/>
    </location>
</feature>
<evidence type="ECO:0000256" key="1">
    <source>
        <dbReference type="ARBA" id="ARBA00022692"/>
    </source>
</evidence>
<dbReference type="SUPFAM" id="SSF103473">
    <property type="entry name" value="MFS general substrate transporter"/>
    <property type="match status" value="1"/>
</dbReference>
<feature type="transmembrane region" description="Helical" evidence="4">
    <location>
        <begin position="388"/>
        <end position="411"/>
    </location>
</feature>
<dbReference type="STRING" id="395963.Bind_1427"/>
<name>B2IKM8_BEII9</name>
<proteinExistence type="predicted"/>
<sequence>MSIYSWMDEYPLVAEKVAFSLKLGGGKAAIRIEWLPAIQRSAGDKMLNVDMAQNVDGASKMKAAKQRRDLVGACLAHTLHDGYTDQLYALLPIWQTEFGLSYAGLAIIRVLYYGTMGCLQVPGDKVLGRVTARWALALATFVAALGYLVMALPGGLFVLSAGLIVAGVGSSTQHPRASLLVTNAYGKESRGPLGVYNFSGDLGKAVLPALVALLLPFLAWRAVITLTALLGFLVAGVLLVLIPRQRTLPTLLDERHIGNTASGKGFGLLLAIGALDTAPRMGYLLFLPFLIHAKGGTQAMVGVGLALLFIGGALGKAVCGWLGQRLGVVSSVVMTEAATALLMIATLFFPLAVTLALLPLLGVVLNGTSSILYGTVPDLAPKGDTGRAFALFYTGVIVMGGFAPIAYGMIADHTSRAVGISASALTATIIIPLVLALRPALIRPT</sequence>
<dbReference type="PANTHER" id="PTHR43129:SF1">
    <property type="entry name" value="FOSMIDOMYCIN RESISTANCE PROTEIN"/>
    <property type="match status" value="1"/>
</dbReference>
<accession>B2IKM8</accession>
<feature type="transmembrane region" description="Helical" evidence="4">
    <location>
        <begin position="417"/>
        <end position="437"/>
    </location>
</feature>
<reference evidence="7" key="1">
    <citation type="submission" date="2008-03" db="EMBL/GenBank/DDBJ databases">
        <title>Complete sequence of chromosome of Beijerinckia indica subsp. indica ATCC 9039.</title>
        <authorList>
            <consortium name="US DOE Joint Genome Institute"/>
            <person name="Copeland A."/>
            <person name="Lucas S."/>
            <person name="Lapidus A."/>
            <person name="Glavina del Rio T."/>
            <person name="Dalin E."/>
            <person name="Tice H."/>
            <person name="Bruce D."/>
            <person name="Goodwin L."/>
            <person name="Pitluck S."/>
            <person name="LaButti K."/>
            <person name="Schmutz J."/>
            <person name="Larimer F."/>
            <person name="Land M."/>
            <person name="Hauser L."/>
            <person name="Kyrpides N."/>
            <person name="Mikhailova N."/>
            <person name="Dunfield P.F."/>
            <person name="Dedysh S.N."/>
            <person name="Liesack W."/>
            <person name="Saw J.H."/>
            <person name="Alam M."/>
            <person name="Chen Y."/>
            <person name="Murrell J.C."/>
            <person name="Richardson P."/>
        </authorList>
    </citation>
    <scope>NUCLEOTIDE SEQUENCE [LARGE SCALE GENOMIC DNA]</scope>
    <source>
        <strain evidence="7">ATCC 9039 / DSM 1715 / NCIMB 8712</strain>
    </source>
</reference>
<dbReference type="AlphaFoldDB" id="B2IKM8"/>
<evidence type="ECO:0000259" key="5">
    <source>
        <dbReference type="PROSITE" id="PS50850"/>
    </source>
</evidence>
<dbReference type="PANTHER" id="PTHR43129">
    <property type="entry name" value="FOSMIDOMYCIN RESISTANCE PROTEIN"/>
    <property type="match status" value="1"/>
</dbReference>
<evidence type="ECO:0000256" key="3">
    <source>
        <dbReference type="ARBA" id="ARBA00023136"/>
    </source>
</evidence>
<dbReference type="KEGG" id="bid:Bind_1427"/>
<feature type="transmembrane region" description="Helical" evidence="4">
    <location>
        <begin position="135"/>
        <end position="168"/>
    </location>
</feature>
<reference evidence="6 7" key="2">
    <citation type="journal article" date="2010" name="J. Bacteriol.">
        <title>Complete genome sequence of Beijerinckia indica subsp. indica.</title>
        <authorList>
            <person name="Tamas I."/>
            <person name="Dedysh S.N."/>
            <person name="Liesack W."/>
            <person name="Stott M.B."/>
            <person name="Alam M."/>
            <person name="Murrell J.C."/>
            <person name="Dunfield P.F."/>
        </authorList>
    </citation>
    <scope>NUCLEOTIDE SEQUENCE [LARGE SCALE GENOMIC DNA]</scope>
    <source>
        <strain evidence="7">ATCC 9039 / DSM 1715 / NCIMB 8712</strain>
    </source>
</reference>
<dbReference type="PROSITE" id="PS50850">
    <property type="entry name" value="MFS"/>
    <property type="match status" value="1"/>
</dbReference>
<protein>
    <submittedName>
        <fullName evidence="6">Major facilitator superfamily MFS_1</fullName>
    </submittedName>
</protein>
<dbReference type="HOGENOM" id="CLU_041787_0_0_5"/>
<organism evidence="6 7">
    <name type="scientific">Beijerinckia indica subsp. indica (strain ATCC 9039 / DSM 1715 / NCIMB 8712)</name>
    <dbReference type="NCBI Taxonomy" id="395963"/>
    <lineage>
        <taxon>Bacteria</taxon>
        <taxon>Pseudomonadati</taxon>
        <taxon>Pseudomonadota</taxon>
        <taxon>Alphaproteobacteria</taxon>
        <taxon>Hyphomicrobiales</taxon>
        <taxon>Beijerinckiaceae</taxon>
        <taxon>Beijerinckia</taxon>
    </lineage>
</organism>
<dbReference type="InterPro" id="IPR036259">
    <property type="entry name" value="MFS_trans_sf"/>
</dbReference>
<feature type="transmembrane region" description="Helical" evidence="4">
    <location>
        <begin position="326"/>
        <end position="349"/>
    </location>
</feature>
<evidence type="ECO:0000313" key="6">
    <source>
        <dbReference type="EMBL" id="ACB95067.1"/>
    </source>
</evidence>
<keyword evidence="3 4" id="KW-0472">Membrane</keyword>
<dbReference type="GO" id="GO:0022857">
    <property type="term" value="F:transmembrane transporter activity"/>
    <property type="evidence" value="ECO:0007669"/>
    <property type="project" value="InterPro"/>
</dbReference>
<dbReference type="Pfam" id="PF07690">
    <property type="entry name" value="MFS_1"/>
    <property type="match status" value="1"/>
</dbReference>
<dbReference type="GO" id="GO:0005886">
    <property type="term" value="C:plasma membrane"/>
    <property type="evidence" value="ECO:0007669"/>
    <property type="project" value="TreeGrafter"/>
</dbReference>
<gene>
    <name evidence="6" type="ordered locus">Bind_1427</name>
</gene>
<dbReference type="InterPro" id="IPR011701">
    <property type="entry name" value="MFS"/>
</dbReference>
<dbReference type="EMBL" id="CP001016">
    <property type="protein sequence ID" value="ACB95067.1"/>
    <property type="molecule type" value="Genomic_DNA"/>
</dbReference>
<keyword evidence="2 4" id="KW-1133">Transmembrane helix</keyword>
<feature type="domain" description="Major facilitator superfamily (MFS) profile" evidence="5">
    <location>
        <begin position="69"/>
        <end position="445"/>
    </location>
</feature>
<dbReference type="Gene3D" id="1.20.1250.20">
    <property type="entry name" value="MFS general substrate transporter like domains"/>
    <property type="match status" value="2"/>
</dbReference>
<evidence type="ECO:0000313" key="7">
    <source>
        <dbReference type="Proteomes" id="UP000001695"/>
    </source>
</evidence>
<dbReference type="Proteomes" id="UP000001695">
    <property type="component" value="Chromosome"/>
</dbReference>
<feature type="transmembrane region" description="Helical" evidence="4">
    <location>
        <begin position="218"/>
        <end position="242"/>
    </location>
</feature>